<dbReference type="Gene3D" id="4.10.280.10">
    <property type="entry name" value="Helix-loop-helix DNA-binding domain"/>
    <property type="match status" value="1"/>
</dbReference>
<dbReference type="PANTHER" id="PTHR16223">
    <property type="entry name" value="TRANSCRIPTION FACTOR BHLH83-RELATED"/>
    <property type="match status" value="1"/>
</dbReference>
<feature type="domain" description="BHLH" evidence="7">
    <location>
        <begin position="229"/>
        <end position="278"/>
    </location>
</feature>
<evidence type="ECO:0000259" key="7">
    <source>
        <dbReference type="PROSITE" id="PS50888"/>
    </source>
</evidence>
<evidence type="ECO:0000256" key="4">
    <source>
        <dbReference type="ARBA" id="ARBA00023163"/>
    </source>
</evidence>
<dbReference type="PROSITE" id="PS50888">
    <property type="entry name" value="BHLH"/>
    <property type="match status" value="1"/>
</dbReference>
<evidence type="ECO:0000256" key="1">
    <source>
        <dbReference type="ARBA" id="ARBA00004123"/>
    </source>
</evidence>
<dbReference type="GO" id="GO:0005634">
    <property type="term" value="C:nucleus"/>
    <property type="evidence" value="ECO:0007669"/>
    <property type="project" value="UniProtKB-SubCell"/>
</dbReference>
<dbReference type="CDD" id="cd11393">
    <property type="entry name" value="bHLH_AtbHLH_like"/>
    <property type="match status" value="1"/>
</dbReference>
<gene>
    <name evidence="8" type="ORF">M0R45_003374</name>
</gene>
<dbReference type="InterPro" id="IPR045239">
    <property type="entry name" value="bHLH95_bHLH"/>
</dbReference>
<dbReference type="SUPFAM" id="SSF47459">
    <property type="entry name" value="HLH, helix-loop-helix DNA-binding domain"/>
    <property type="match status" value="1"/>
</dbReference>
<evidence type="ECO:0000256" key="5">
    <source>
        <dbReference type="ARBA" id="ARBA00023242"/>
    </source>
</evidence>
<keyword evidence="2" id="KW-0805">Transcription regulation</keyword>
<evidence type="ECO:0000256" key="2">
    <source>
        <dbReference type="ARBA" id="ARBA00023015"/>
    </source>
</evidence>
<dbReference type="Proteomes" id="UP001457282">
    <property type="component" value="Unassembled WGS sequence"/>
</dbReference>
<protein>
    <recommendedName>
        <fullName evidence="7">BHLH domain-containing protein</fullName>
    </recommendedName>
</protein>
<accession>A0AAW1YGA2</accession>
<dbReference type="PANTHER" id="PTHR16223:SF136">
    <property type="entry name" value="TRANSCRIPTION FACTOR BHLH133-RELATED"/>
    <property type="match status" value="1"/>
</dbReference>
<evidence type="ECO:0000256" key="6">
    <source>
        <dbReference type="SAM" id="MobiDB-lite"/>
    </source>
</evidence>
<dbReference type="AlphaFoldDB" id="A0AAW1YGA2"/>
<dbReference type="GO" id="GO:0000981">
    <property type="term" value="F:DNA-binding transcription factor activity, RNA polymerase II-specific"/>
    <property type="evidence" value="ECO:0007669"/>
    <property type="project" value="TreeGrafter"/>
</dbReference>
<dbReference type="GO" id="GO:0046983">
    <property type="term" value="F:protein dimerization activity"/>
    <property type="evidence" value="ECO:0007669"/>
    <property type="project" value="InterPro"/>
</dbReference>
<comment type="subcellular location">
    <subcellularLocation>
        <location evidence="1">Nucleus</location>
    </subcellularLocation>
</comment>
<sequence>MNRGHVLQSSPVQQMMAAGNPNWWNINSMRAPTNQTSSSSPFLPPPHHPSFLIPQFAHSNSSSSLPFIPSWHDTNNNQELPESWSQLLLGGLVGEDDKAGGMRQLFHQAKKLEDWEEQILSSQAHPNAPVNVDVKQENSAAGSFVYGHHHGNGNNNEDFQSAALCSLSQIMPTAAASASSPKSSCVTSFSSNMLDFSNKSEVRHPPPSRSSSECNSSANGGAVKKARVQPSSSAQPTFKVRKEKLGDRITALHQLVSPFGKTDTASVLLEAIGYIRFLQSQIEALSLPYLGSGSPNMRQQSAVVHGERNCMFPEDPGQLLNDNCMKRKGVNSEQDAYEEPKKDLRSRGLCLVPVSCTLQVGSDNGADYWAPAALGGGFQ</sequence>
<organism evidence="8 9">
    <name type="scientific">Rubus argutus</name>
    <name type="common">Southern blackberry</name>
    <dbReference type="NCBI Taxonomy" id="59490"/>
    <lineage>
        <taxon>Eukaryota</taxon>
        <taxon>Viridiplantae</taxon>
        <taxon>Streptophyta</taxon>
        <taxon>Embryophyta</taxon>
        <taxon>Tracheophyta</taxon>
        <taxon>Spermatophyta</taxon>
        <taxon>Magnoliopsida</taxon>
        <taxon>eudicotyledons</taxon>
        <taxon>Gunneridae</taxon>
        <taxon>Pentapetalae</taxon>
        <taxon>rosids</taxon>
        <taxon>fabids</taxon>
        <taxon>Rosales</taxon>
        <taxon>Rosaceae</taxon>
        <taxon>Rosoideae</taxon>
        <taxon>Rosoideae incertae sedis</taxon>
        <taxon>Rubus</taxon>
    </lineage>
</organism>
<dbReference type="EMBL" id="JBEDUW010000001">
    <property type="protein sequence ID" value="KAK9947767.1"/>
    <property type="molecule type" value="Genomic_DNA"/>
</dbReference>
<keyword evidence="5" id="KW-0539">Nucleus</keyword>
<evidence type="ECO:0000313" key="9">
    <source>
        <dbReference type="Proteomes" id="UP001457282"/>
    </source>
</evidence>
<dbReference type="InterPro" id="IPR045843">
    <property type="entry name" value="IND-like"/>
</dbReference>
<dbReference type="InterPro" id="IPR036638">
    <property type="entry name" value="HLH_DNA-bd_sf"/>
</dbReference>
<feature type="region of interest" description="Disordered" evidence="6">
    <location>
        <begin position="197"/>
        <end position="240"/>
    </location>
</feature>
<dbReference type="GO" id="GO:0000978">
    <property type="term" value="F:RNA polymerase II cis-regulatory region sequence-specific DNA binding"/>
    <property type="evidence" value="ECO:0007669"/>
    <property type="project" value="TreeGrafter"/>
</dbReference>
<proteinExistence type="predicted"/>
<keyword evidence="9" id="KW-1185">Reference proteome</keyword>
<name>A0AAW1YGA2_RUBAR</name>
<reference evidence="8 9" key="1">
    <citation type="journal article" date="2023" name="G3 (Bethesda)">
        <title>A chromosome-length genome assembly and annotation of blackberry (Rubus argutus, cv. 'Hillquist').</title>
        <authorList>
            <person name="Bruna T."/>
            <person name="Aryal R."/>
            <person name="Dudchenko O."/>
            <person name="Sargent D.J."/>
            <person name="Mead D."/>
            <person name="Buti M."/>
            <person name="Cavallini A."/>
            <person name="Hytonen T."/>
            <person name="Andres J."/>
            <person name="Pham M."/>
            <person name="Weisz D."/>
            <person name="Mascagni F."/>
            <person name="Usai G."/>
            <person name="Natali L."/>
            <person name="Bassil N."/>
            <person name="Fernandez G.E."/>
            <person name="Lomsadze A."/>
            <person name="Armour M."/>
            <person name="Olukolu B."/>
            <person name="Poorten T."/>
            <person name="Britton C."/>
            <person name="Davik J."/>
            <person name="Ashrafi H."/>
            <person name="Aiden E.L."/>
            <person name="Borodovsky M."/>
            <person name="Worthington M."/>
        </authorList>
    </citation>
    <scope>NUCLEOTIDE SEQUENCE [LARGE SCALE GENOMIC DNA]</scope>
    <source>
        <strain evidence="8">PI 553951</strain>
    </source>
</reference>
<dbReference type="FunFam" id="4.10.280.10:FF:000092">
    <property type="entry name" value="transcription factor bHLH68 isoform X1"/>
    <property type="match status" value="1"/>
</dbReference>
<evidence type="ECO:0000313" key="8">
    <source>
        <dbReference type="EMBL" id="KAK9947767.1"/>
    </source>
</evidence>
<evidence type="ECO:0000256" key="3">
    <source>
        <dbReference type="ARBA" id="ARBA00023125"/>
    </source>
</evidence>
<comment type="caution">
    <text evidence="8">The sequence shown here is derived from an EMBL/GenBank/DDBJ whole genome shotgun (WGS) entry which is preliminary data.</text>
</comment>
<keyword evidence="3" id="KW-0238">DNA-binding</keyword>
<dbReference type="InterPro" id="IPR011598">
    <property type="entry name" value="bHLH_dom"/>
</dbReference>
<keyword evidence="4" id="KW-0804">Transcription</keyword>